<feature type="region of interest" description="Disordered" evidence="1">
    <location>
        <begin position="186"/>
        <end position="241"/>
    </location>
</feature>
<reference evidence="3" key="1">
    <citation type="journal article" date="2016" name="Nat. Commun.">
        <title>The Gonium pectorale genome demonstrates co-option of cell cycle regulation during the evolution of multicellularity.</title>
        <authorList>
            <person name="Hanschen E.R."/>
            <person name="Marriage T.N."/>
            <person name="Ferris P.J."/>
            <person name="Hamaji T."/>
            <person name="Toyoda A."/>
            <person name="Fujiyama A."/>
            <person name="Neme R."/>
            <person name="Noguchi H."/>
            <person name="Minakuchi Y."/>
            <person name="Suzuki M."/>
            <person name="Kawai-Toyooka H."/>
            <person name="Smith D.R."/>
            <person name="Sparks H."/>
            <person name="Anderson J."/>
            <person name="Bakaric R."/>
            <person name="Luria V."/>
            <person name="Karger A."/>
            <person name="Kirschner M.W."/>
            <person name="Durand P.M."/>
            <person name="Michod R.E."/>
            <person name="Nozaki H."/>
            <person name="Olson B.J."/>
        </authorList>
    </citation>
    <scope>NUCLEOTIDE SEQUENCE [LARGE SCALE GENOMIC DNA]</scope>
    <source>
        <strain evidence="3">NIES-2863</strain>
    </source>
</reference>
<feature type="region of interest" description="Disordered" evidence="1">
    <location>
        <begin position="480"/>
        <end position="531"/>
    </location>
</feature>
<feature type="compositionally biased region" description="Basic residues" evidence="1">
    <location>
        <begin position="193"/>
        <end position="203"/>
    </location>
</feature>
<evidence type="ECO:0000313" key="2">
    <source>
        <dbReference type="EMBL" id="KXZ54708.1"/>
    </source>
</evidence>
<proteinExistence type="predicted"/>
<evidence type="ECO:0000256" key="1">
    <source>
        <dbReference type="SAM" id="MobiDB-lite"/>
    </source>
</evidence>
<evidence type="ECO:0000313" key="3">
    <source>
        <dbReference type="Proteomes" id="UP000075714"/>
    </source>
</evidence>
<dbReference type="Proteomes" id="UP000075714">
    <property type="component" value="Unassembled WGS sequence"/>
</dbReference>
<gene>
    <name evidence="2" type="ORF">GPECTOR_4g776</name>
</gene>
<keyword evidence="3" id="KW-1185">Reference proteome</keyword>
<feature type="compositionally biased region" description="Gly residues" evidence="1">
    <location>
        <begin position="511"/>
        <end position="524"/>
    </location>
</feature>
<accession>A0A150GYE9</accession>
<comment type="caution">
    <text evidence="2">The sequence shown here is derived from an EMBL/GenBank/DDBJ whole genome shotgun (WGS) entry which is preliminary data.</text>
</comment>
<name>A0A150GYE9_GONPE</name>
<feature type="region of interest" description="Disordered" evidence="1">
    <location>
        <begin position="92"/>
        <end position="133"/>
    </location>
</feature>
<feature type="compositionally biased region" description="Basic and acidic residues" evidence="1">
    <location>
        <begin position="118"/>
        <end position="131"/>
    </location>
</feature>
<organism evidence="2 3">
    <name type="scientific">Gonium pectorale</name>
    <name type="common">Green alga</name>
    <dbReference type="NCBI Taxonomy" id="33097"/>
    <lineage>
        <taxon>Eukaryota</taxon>
        <taxon>Viridiplantae</taxon>
        <taxon>Chlorophyta</taxon>
        <taxon>core chlorophytes</taxon>
        <taxon>Chlorophyceae</taxon>
        <taxon>CS clade</taxon>
        <taxon>Chlamydomonadales</taxon>
        <taxon>Volvocaceae</taxon>
        <taxon>Gonium</taxon>
    </lineage>
</organism>
<dbReference type="AlphaFoldDB" id="A0A150GYE9"/>
<protein>
    <submittedName>
        <fullName evidence="2">Uncharacterized protein</fullName>
    </submittedName>
</protein>
<feature type="compositionally biased region" description="Low complexity" evidence="1">
    <location>
        <begin position="206"/>
        <end position="219"/>
    </location>
</feature>
<sequence length="607" mass="64313">MGDSSGACGPPGGRSAVEELTFCELHCAALLMSALHTEAIRALTEAGHGNMVAAGTCSSCPLGEGVRATLTSGPVVLKLARCLAAGSLPEELSRRRPHAASGHSPARRDGGSGGGEAGAEHEENGEWERASTDSSRARVAVDLACTLVQAAVAAGPADPWVKVAARLRKVVSVELDLNRTYLDTLQDGERSGKGRGRHVHREARRQPLQPLQPPAQQQRQLRHTKPEASKPPGPVGGARPELLVHGSGAVAHVLAATAIAENLRTSATTETQLTWLNQNYETGGGADALHAAMTVAFDKLEPYGPLAVLMQYDKAGEQAVAESLLPTRPLLSAGPNDHLRRGAPAPARAVPMRLLRLRGKLGLRAERQREWLVEQSIPVGSIELESAALRDRARRRLRALLLEASGTAVLVPEPDGGVAAVQEAASLVAELSSELRSPRRELLLLPRLTSTLGLANGQRRALGRALEACRIPAFEDSVDGAGRLRPATRGPKSALNGKDDAGASNNSRGSNGSGNGAGVRGRGGAVREPPQWRQHRRLALSHGLCEWLGLLAPDEYGILFGHEAAYEEGWRPEPSWFLGRLELLVMLVERGDGMEGEAHSDEEAGDD</sequence>
<dbReference type="EMBL" id="LSYV01000005">
    <property type="protein sequence ID" value="KXZ54708.1"/>
    <property type="molecule type" value="Genomic_DNA"/>
</dbReference>